<feature type="coiled-coil region" evidence="1">
    <location>
        <begin position="26"/>
        <end position="77"/>
    </location>
</feature>
<sequence length="127" mass="15086">MNKSEKILGDIIKKYNIKIREFNMLLDIYDDTKKDLRKNLAAIDNKFNSLKKIMIEIDNLYKNLEDLKAIYLKTQEKHKINELTEKVEMEMIRCKKIKESLLEQLKTHIKYVKVLVEDGIIKDKAVS</sequence>
<evidence type="ECO:0000313" key="2">
    <source>
        <dbReference type="EMBL" id="AKA70154.1"/>
    </source>
</evidence>
<accession>A0A0E3JPB9</accession>
<dbReference type="RefSeq" id="WP_029160945.1">
    <property type="nucleotide sequence ID" value="NZ_CP009933.1"/>
</dbReference>
<evidence type="ECO:0000256" key="1">
    <source>
        <dbReference type="SAM" id="Coils"/>
    </source>
</evidence>
<protein>
    <submittedName>
        <fullName evidence="2">Uncharacterized protein</fullName>
    </submittedName>
</protein>
<dbReference type="Proteomes" id="UP000033115">
    <property type="component" value="Chromosome"/>
</dbReference>
<dbReference type="STRING" id="1548.CSCA_3029"/>
<organism evidence="2 3">
    <name type="scientific">Clostridium scatologenes</name>
    <dbReference type="NCBI Taxonomy" id="1548"/>
    <lineage>
        <taxon>Bacteria</taxon>
        <taxon>Bacillati</taxon>
        <taxon>Bacillota</taxon>
        <taxon>Clostridia</taxon>
        <taxon>Eubacteriales</taxon>
        <taxon>Clostridiaceae</taxon>
        <taxon>Clostridium</taxon>
    </lineage>
</organism>
<evidence type="ECO:0000313" key="3">
    <source>
        <dbReference type="Proteomes" id="UP000033115"/>
    </source>
</evidence>
<dbReference type="AlphaFoldDB" id="A0A0E3JPB9"/>
<gene>
    <name evidence="2" type="ORF">CSCA_3029</name>
</gene>
<dbReference type="KEGG" id="csq:CSCA_3029"/>
<proteinExistence type="predicted"/>
<dbReference type="EMBL" id="CP009933">
    <property type="protein sequence ID" value="AKA70154.1"/>
    <property type="molecule type" value="Genomic_DNA"/>
</dbReference>
<keyword evidence="1" id="KW-0175">Coiled coil</keyword>
<keyword evidence="3" id="KW-1185">Reference proteome</keyword>
<name>A0A0E3JPB9_CLOSL</name>
<reference evidence="2 3" key="1">
    <citation type="journal article" date="2015" name="J. Biotechnol.">
        <title>Complete genome sequence of a malodorant-producing acetogen, Clostridium scatologenes ATCC 25775(T).</title>
        <authorList>
            <person name="Zhu Z."/>
            <person name="Guo T."/>
            <person name="Zheng H."/>
            <person name="Song T."/>
            <person name="Ouyang P."/>
            <person name="Xie J."/>
        </authorList>
    </citation>
    <scope>NUCLEOTIDE SEQUENCE [LARGE SCALE GENOMIC DNA]</scope>
    <source>
        <strain evidence="2 3">ATCC 25775</strain>
    </source>
</reference>
<dbReference type="HOGENOM" id="CLU_1966761_0_0_9"/>